<dbReference type="SUPFAM" id="SSF53639">
    <property type="entry name" value="AraD/HMP-PK domain-like"/>
    <property type="match status" value="1"/>
</dbReference>
<organism evidence="4 5">
    <name type="scientific">Solibaculum intestinale</name>
    <dbReference type="NCBI Taxonomy" id="3133165"/>
    <lineage>
        <taxon>Bacteria</taxon>
        <taxon>Bacillati</taxon>
        <taxon>Bacillota</taxon>
        <taxon>Clostridia</taxon>
        <taxon>Eubacteriales</taxon>
        <taxon>Oscillospiraceae</taxon>
        <taxon>Solibaculum</taxon>
    </lineage>
</organism>
<feature type="domain" description="Class II aldolase/adducin N-terminal" evidence="3">
    <location>
        <begin position="13"/>
        <end position="193"/>
    </location>
</feature>
<evidence type="ECO:0000256" key="2">
    <source>
        <dbReference type="ARBA" id="ARBA00023239"/>
    </source>
</evidence>
<sequence length="241" mass="26557">MHSLQETYKAQIEELVRASNRLAQIGFVTSQGGNLSYRVAEDVILITPTKVAKGSIQFDDICAVNLKGEVLYASEGRRPTGEWPFHTRIFAHRPDIKGIVHAHPPILTGFAIAGGDWMAKPFLPEPAIEVGPMIMVPYAEPLSEELAQKFDAVIEKSNGFLMENHGALMCSCEGVYRALEFLEMMEAMGKSILVAKVLGNPKVIPMADVMNLERVIKIREMPMPGLKGVVNSLSDCFVTEE</sequence>
<keyword evidence="1" id="KW-0479">Metal-binding</keyword>
<dbReference type="InterPro" id="IPR036409">
    <property type="entry name" value="Aldolase_II/adducin_N_sf"/>
</dbReference>
<dbReference type="InterPro" id="IPR050197">
    <property type="entry name" value="Aldolase_class_II_sugar_metab"/>
</dbReference>
<reference evidence="4 5" key="1">
    <citation type="submission" date="2024-03" db="EMBL/GenBank/DDBJ databases">
        <title>Human intestinal bacterial collection.</title>
        <authorList>
            <person name="Pauvert C."/>
            <person name="Hitch T.C.A."/>
            <person name="Clavel T."/>
        </authorList>
    </citation>
    <scope>NUCLEOTIDE SEQUENCE [LARGE SCALE GENOMIC DNA]</scope>
    <source>
        <strain evidence="4 5">CLA-JM-H44</strain>
    </source>
</reference>
<accession>A0ABV1E510</accession>
<proteinExistence type="predicted"/>
<dbReference type="Proteomes" id="UP001489509">
    <property type="component" value="Unassembled WGS sequence"/>
</dbReference>
<dbReference type="Pfam" id="PF00596">
    <property type="entry name" value="Aldolase_II"/>
    <property type="match status" value="1"/>
</dbReference>
<dbReference type="InterPro" id="IPR001303">
    <property type="entry name" value="Aldolase_II/adducin_N"/>
</dbReference>
<dbReference type="Gene3D" id="3.40.225.10">
    <property type="entry name" value="Class II aldolase/adducin N-terminal domain"/>
    <property type="match status" value="1"/>
</dbReference>
<comment type="caution">
    <text evidence="4">The sequence shown here is derived from an EMBL/GenBank/DDBJ whole genome shotgun (WGS) entry which is preliminary data.</text>
</comment>
<dbReference type="EMBL" id="JBBMFD010000041">
    <property type="protein sequence ID" value="MEQ2441752.1"/>
    <property type="molecule type" value="Genomic_DNA"/>
</dbReference>
<evidence type="ECO:0000256" key="1">
    <source>
        <dbReference type="ARBA" id="ARBA00022723"/>
    </source>
</evidence>
<dbReference type="PANTHER" id="PTHR22789">
    <property type="entry name" value="FUCULOSE PHOSPHATE ALDOLASE"/>
    <property type="match status" value="1"/>
</dbReference>
<dbReference type="RefSeq" id="WP_349221048.1">
    <property type="nucleotide sequence ID" value="NZ_JBBMFD010000041.1"/>
</dbReference>
<evidence type="ECO:0000313" key="4">
    <source>
        <dbReference type="EMBL" id="MEQ2441752.1"/>
    </source>
</evidence>
<name>A0ABV1E510_9FIRM</name>
<protein>
    <submittedName>
        <fullName evidence="4">Class II aldolase/adducin family protein</fullName>
    </submittedName>
</protein>
<evidence type="ECO:0000259" key="3">
    <source>
        <dbReference type="SMART" id="SM01007"/>
    </source>
</evidence>
<keyword evidence="5" id="KW-1185">Reference proteome</keyword>
<dbReference type="SMART" id="SM01007">
    <property type="entry name" value="Aldolase_II"/>
    <property type="match status" value="1"/>
</dbReference>
<evidence type="ECO:0000313" key="5">
    <source>
        <dbReference type="Proteomes" id="UP001489509"/>
    </source>
</evidence>
<keyword evidence="2" id="KW-0456">Lyase</keyword>
<gene>
    <name evidence="4" type="ORF">WMO26_13015</name>
</gene>
<dbReference type="PANTHER" id="PTHR22789:SF0">
    <property type="entry name" value="3-OXO-TETRONATE 4-PHOSPHATE DECARBOXYLASE-RELATED"/>
    <property type="match status" value="1"/>
</dbReference>